<protein>
    <submittedName>
        <fullName evidence="1">Uncharacterized protein</fullName>
    </submittedName>
</protein>
<organism evidence="1 2">
    <name type="scientific">Puccinia graminis f. sp. tritici</name>
    <dbReference type="NCBI Taxonomy" id="56615"/>
    <lineage>
        <taxon>Eukaryota</taxon>
        <taxon>Fungi</taxon>
        <taxon>Dikarya</taxon>
        <taxon>Basidiomycota</taxon>
        <taxon>Pucciniomycotina</taxon>
        <taxon>Pucciniomycetes</taxon>
        <taxon>Pucciniales</taxon>
        <taxon>Pucciniaceae</taxon>
        <taxon>Puccinia</taxon>
    </lineage>
</organism>
<dbReference type="Proteomes" id="UP000325313">
    <property type="component" value="Unassembled WGS sequence"/>
</dbReference>
<comment type="caution">
    <text evidence="1">The sequence shown here is derived from an EMBL/GenBank/DDBJ whole genome shotgun (WGS) entry which is preliminary data.</text>
</comment>
<proteinExistence type="predicted"/>
<evidence type="ECO:0000313" key="2">
    <source>
        <dbReference type="Proteomes" id="UP000325313"/>
    </source>
</evidence>
<accession>A0A5B0RAQ9</accession>
<reference evidence="1 2" key="1">
    <citation type="submission" date="2019-05" db="EMBL/GenBank/DDBJ databases">
        <title>Emergence of the Ug99 lineage of the wheat stem rust pathogen through somatic hybridization.</title>
        <authorList>
            <person name="Li F."/>
            <person name="Upadhyaya N.M."/>
            <person name="Sperschneider J."/>
            <person name="Matny O."/>
            <person name="Nguyen-Phuc H."/>
            <person name="Mago R."/>
            <person name="Raley C."/>
            <person name="Miller M.E."/>
            <person name="Silverstein K.A.T."/>
            <person name="Henningsen E."/>
            <person name="Hirsch C.D."/>
            <person name="Visser B."/>
            <person name="Pretorius Z.A."/>
            <person name="Steffenson B.J."/>
            <person name="Schwessinger B."/>
            <person name="Dodds P.N."/>
            <person name="Figueroa M."/>
        </authorList>
    </citation>
    <scope>NUCLEOTIDE SEQUENCE [LARGE SCALE GENOMIC DNA]</scope>
    <source>
        <strain evidence="1 2">Ug99</strain>
    </source>
</reference>
<dbReference type="AlphaFoldDB" id="A0A5B0RAQ9"/>
<dbReference type="PANTHER" id="PTHR33069">
    <property type="entry name" value="CHROMOSOME 7, WHOLE GENOME SHOTGUN SEQUENCE-RELATED"/>
    <property type="match status" value="1"/>
</dbReference>
<gene>
    <name evidence="1" type="ORF">PGTUg99_006121</name>
</gene>
<name>A0A5B0RAQ9_PUCGR</name>
<sequence length="461" mass="52664">MTSSLTEAHMEDPCGPRTKILEYGDSVIDGFRALTEKYAREDCECPYVQPDMPITYQEHRLSDEQVEMKKALLDSLHSSLLPRLRQQISTMSLSLEPSNLKEDPTLHLQRILALQPEVDKTWDQIQSATLSVSKVLMKFGNDQYLKELKSFRLFNLRTHFIKNLSGFLSALFSESVDSIRLLNLSNQKIPRWCRYMCSAWKSEYGHSVLKAIDSTLAWIKAPEYEMVQLNWPSHVSAMDANLKKLLNLIDSIQTHSLNKQSRLTPARQSLMVPIKLAESILPIIKLTRLLFKKLSRSGISNNTKTPSPYMELSSGQLQSVNQLSRWLDRDCEELLRALKRCNDTVIGDPDVGSDSEEEEMIVNGHNCRSTLCLRIAELARILPSRVEIPFTIISRCFLPPHPPPLMNNNIEGFRTSQLDHSIATWINTWSGQFGLAVRRLQVVNRLFAPRFVLDNSLLDLN</sequence>
<evidence type="ECO:0000313" key="1">
    <source>
        <dbReference type="EMBL" id="KAA1122826.1"/>
    </source>
</evidence>
<dbReference type="PANTHER" id="PTHR33069:SF3">
    <property type="entry name" value="DYNEIN HEAVY CHAIN TAIL DOMAIN-CONTAINING PROTEIN"/>
    <property type="match status" value="1"/>
</dbReference>
<dbReference type="EMBL" id="VDEP01000215">
    <property type="protein sequence ID" value="KAA1122826.1"/>
    <property type="molecule type" value="Genomic_DNA"/>
</dbReference>